<dbReference type="InterPro" id="IPR013094">
    <property type="entry name" value="AB_hydrolase_3"/>
</dbReference>
<evidence type="ECO:0000259" key="2">
    <source>
        <dbReference type="Pfam" id="PF07859"/>
    </source>
</evidence>
<dbReference type="SUPFAM" id="SSF53474">
    <property type="entry name" value="alpha/beta-Hydrolases"/>
    <property type="match status" value="1"/>
</dbReference>
<evidence type="ECO:0000313" key="4">
    <source>
        <dbReference type="RefSeq" id="XP_020636922.2"/>
    </source>
</evidence>
<evidence type="ECO:0000313" key="3">
    <source>
        <dbReference type="Proteomes" id="UP001652642"/>
    </source>
</evidence>
<name>A0A6J0SKM0_9SAUR</name>
<proteinExistence type="predicted"/>
<dbReference type="Gene3D" id="3.40.50.1820">
    <property type="entry name" value="alpha/beta hydrolase"/>
    <property type="match status" value="1"/>
</dbReference>
<organism evidence="3 4">
    <name type="scientific">Pogona vitticeps</name>
    <name type="common">central bearded dragon</name>
    <dbReference type="NCBI Taxonomy" id="103695"/>
    <lineage>
        <taxon>Eukaryota</taxon>
        <taxon>Metazoa</taxon>
        <taxon>Chordata</taxon>
        <taxon>Craniata</taxon>
        <taxon>Vertebrata</taxon>
        <taxon>Euteleostomi</taxon>
        <taxon>Lepidosauria</taxon>
        <taxon>Squamata</taxon>
        <taxon>Bifurcata</taxon>
        <taxon>Unidentata</taxon>
        <taxon>Episquamata</taxon>
        <taxon>Toxicofera</taxon>
        <taxon>Iguania</taxon>
        <taxon>Acrodonta</taxon>
        <taxon>Agamidae</taxon>
        <taxon>Amphibolurinae</taxon>
        <taxon>Pogona</taxon>
    </lineage>
</organism>
<gene>
    <name evidence="4" type="primary">LOC110072714</name>
</gene>
<dbReference type="PANTHER" id="PTHR48081">
    <property type="entry name" value="AB HYDROLASE SUPERFAMILY PROTEIN C4A8.06C"/>
    <property type="match status" value="1"/>
</dbReference>
<dbReference type="InterPro" id="IPR050300">
    <property type="entry name" value="GDXG_lipolytic_enzyme"/>
</dbReference>
<feature type="domain" description="Alpha/beta hydrolase fold-3" evidence="2">
    <location>
        <begin position="40"/>
        <end position="183"/>
    </location>
</feature>
<reference evidence="4" key="1">
    <citation type="submission" date="2025-08" db="UniProtKB">
        <authorList>
            <consortium name="RefSeq"/>
        </authorList>
    </citation>
    <scope>IDENTIFICATION</scope>
</reference>
<dbReference type="KEGG" id="pvt:110072714"/>
<dbReference type="OrthoDB" id="408631at2759"/>
<keyword evidence="1" id="KW-0378">Hydrolase</keyword>
<protein>
    <submittedName>
        <fullName evidence="4">Arylacetamide deacetylase-like 3</fullName>
    </submittedName>
</protein>
<dbReference type="InterPro" id="IPR029058">
    <property type="entry name" value="AB_hydrolase_fold"/>
</dbReference>
<dbReference type="Pfam" id="PF07859">
    <property type="entry name" value="Abhydrolase_3"/>
    <property type="match status" value="2"/>
</dbReference>
<dbReference type="InParanoid" id="A0A6J0SKM0"/>
<sequence>MNGFPPFKDSSLLTEDKKFDGVPVRIYQPKTPATAKRKAFVFFHGGAGIFGSVEAYERILRHVVKEADSVVVAVEYDLGPDSPYPNQYDQCFKATVHFMKHVDHYHVDASRITIGGDSCGANFATRICQLLVDRPDLPKVQAQVLIYPGLQGLDFYLPSYQQNSCVPLMWRDTVIYFCCLFLNKPTSVIKDVLESCHVPEKMRLKYHKWVNADLIPKEFKVRGYKPQAPGLYKFKPKVHEEMKEILEETFSPLFAKDEIVRQLPRTYLLTCEFDVLRDDGLLYKKRLEDNGVPVTWTHIENGIHGIAVLFGYGFLSFPSVEQMVNDFTQFLKSL</sequence>
<feature type="domain" description="Alpha/beta hydrolase fold-3" evidence="2">
    <location>
        <begin position="246"/>
        <end position="306"/>
    </location>
</feature>
<dbReference type="GeneID" id="110072714"/>
<dbReference type="AlphaFoldDB" id="A0A6J0SKM0"/>
<accession>A0A6J0SKM0</accession>
<keyword evidence="3" id="KW-1185">Reference proteome</keyword>
<dbReference type="RefSeq" id="XP_020636922.2">
    <property type="nucleotide sequence ID" value="XM_020781263.2"/>
</dbReference>
<dbReference type="PANTHER" id="PTHR48081:SF32">
    <property type="entry name" value="ALPHA_BETA HYDROLASE FOLD-3 DOMAIN-CONTAINING PROTEIN"/>
    <property type="match status" value="1"/>
</dbReference>
<dbReference type="Proteomes" id="UP001652642">
    <property type="component" value="Chromosome 7"/>
</dbReference>
<evidence type="ECO:0000256" key="1">
    <source>
        <dbReference type="ARBA" id="ARBA00022801"/>
    </source>
</evidence>
<dbReference type="GO" id="GO:0016787">
    <property type="term" value="F:hydrolase activity"/>
    <property type="evidence" value="ECO:0007669"/>
    <property type="project" value="UniProtKB-KW"/>
</dbReference>